<dbReference type="Pfam" id="PF12323">
    <property type="entry name" value="HTH_OrfB_IS605"/>
    <property type="match status" value="1"/>
</dbReference>
<keyword evidence="13" id="KW-1185">Reference proteome</keyword>
<dbReference type="Proteomes" id="UP000053681">
    <property type="component" value="Unassembled WGS sequence"/>
</dbReference>
<evidence type="ECO:0000259" key="9">
    <source>
        <dbReference type="Pfam" id="PF01385"/>
    </source>
</evidence>
<dbReference type="PANTHER" id="PTHR30405">
    <property type="entry name" value="TRANSPOSASE"/>
    <property type="match status" value="1"/>
</dbReference>
<evidence type="ECO:0000256" key="4">
    <source>
        <dbReference type="ARBA" id="ARBA00022723"/>
    </source>
</evidence>
<evidence type="ECO:0000313" key="13">
    <source>
        <dbReference type="Proteomes" id="UP000053681"/>
    </source>
</evidence>
<dbReference type="InterPro" id="IPR021027">
    <property type="entry name" value="Transposase_put_HTH"/>
</dbReference>
<dbReference type="InterPro" id="IPR051399">
    <property type="entry name" value="RNA-guided_DNA_endo/Transpos"/>
</dbReference>
<keyword evidence="5" id="KW-0862">Zinc</keyword>
<evidence type="ECO:0000256" key="1">
    <source>
        <dbReference type="ARBA" id="ARBA00008761"/>
    </source>
</evidence>
<dbReference type="GO" id="GO:0032196">
    <property type="term" value="P:transposition"/>
    <property type="evidence" value="ECO:0007669"/>
    <property type="project" value="UniProtKB-KW"/>
</dbReference>
<dbReference type="RefSeq" id="WP_025907649.1">
    <property type="nucleotide sequence ID" value="NZ_KQ758651.1"/>
</dbReference>
<dbReference type="Pfam" id="PF01385">
    <property type="entry name" value="OrfB_IS605"/>
    <property type="match status" value="1"/>
</dbReference>
<evidence type="ECO:0000259" key="10">
    <source>
        <dbReference type="Pfam" id="PF07282"/>
    </source>
</evidence>
<keyword evidence="4" id="KW-0479">Metal-binding</keyword>
<keyword evidence="6" id="KW-0238">DNA-binding</keyword>
<evidence type="ECO:0000259" key="11">
    <source>
        <dbReference type="Pfam" id="PF12323"/>
    </source>
</evidence>
<keyword evidence="3" id="KW-0815">Transposition</keyword>
<gene>
    <name evidence="12" type="ORF">AS180_11200</name>
</gene>
<feature type="coiled-coil region" evidence="8">
    <location>
        <begin position="197"/>
        <end position="257"/>
    </location>
</feature>
<evidence type="ECO:0000256" key="6">
    <source>
        <dbReference type="ARBA" id="ARBA00023125"/>
    </source>
</evidence>
<dbReference type="GO" id="GO:0003677">
    <property type="term" value="F:DNA binding"/>
    <property type="evidence" value="ECO:0007669"/>
    <property type="project" value="UniProtKB-KW"/>
</dbReference>
<evidence type="ECO:0000256" key="7">
    <source>
        <dbReference type="ARBA" id="ARBA00023172"/>
    </source>
</evidence>
<dbReference type="GO" id="GO:0006310">
    <property type="term" value="P:DNA recombination"/>
    <property type="evidence" value="ECO:0007669"/>
    <property type="project" value="UniProtKB-KW"/>
</dbReference>
<comment type="similarity">
    <text evidence="1">In the C-terminal section; belongs to the transposase 35 family.</text>
</comment>
<comment type="caution">
    <text evidence="12">The sequence shown here is derived from an EMBL/GenBank/DDBJ whole genome shotgun (WGS) entry which is preliminary data.</text>
</comment>
<dbReference type="NCBIfam" id="TIGR01766">
    <property type="entry name" value="IS200/IS605 family accessory protein TnpB-like domain"/>
    <property type="match status" value="1"/>
</dbReference>
<reference evidence="12 13" key="1">
    <citation type="submission" date="2015-11" db="EMBL/GenBank/DDBJ databases">
        <title>Bacillus caseinolyticus sp nov.</title>
        <authorList>
            <person name="Dastager S.G."/>
            <person name="Mawlankar R."/>
        </authorList>
    </citation>
    <scope>NUCLEOTIDE SEQUENCE [LARGE SCALE GENOMIC DNA]</scope>
    <source>
        <strain evidence="12 13">SGD-V-76</strain>
    </source>
</reference>
<feature type="domain" description="Probable transposase IS891/IS1136/IS1341" evidence="9">
    <location>
        <begin position="163"/>
        <end position="288"/>
    </location>
</feature>
<name>A0A0V8JLB2_9BACI</name>
<dbReference type="InterPro" id="IPR010095">
    <property type="entry name" value="Cas12f1-like_TNB"/>
</dbReference>
<dbReference type="Pfam" id="PF07282">
    <property type="entry name" value="Cas12f1-like_TNB"/>
    <property type="match status" value="1"/>
</dbReference>
<organism evidence="12 13">
    <name type="scientific">Priestia veravalensis</name>
    <dbReference type="NCBI Taxonomy" id="1414648"/>
    <lineage>
        <taxon>Bacteria</taxon>
        <taxon>Bacillati</taxon>
        <taxon>Bacillota</taxon>
        <taxon>Bacilli</taxon>
        <taxon>Bacillales</taxon>
        <taxon>Bacillaceae</taxon>
        <taxon>Priestia</taxon>
    </lineage>
</organism>
<feature type="domain" description="Transposase putative helix-turn-helix" evidence="11">
    <location>
        <begin position="1"/>
        <end position="45"/>
    </location>
</feature>
<evidence type="ECO:0000256" key="3">
    <source>
        <dbReference type="ARBA" id="ARBA00022578"/>
    </source>
</evidence>
<keyword evidence="8" id="KW-0175">Coiled coil</keyword>
<evidence type="ECO:0000313" key="12">
    <source>
        <dbReference type="EMBL" id="KSU87777.1"/>
    </source>
</evidence>
<feature type="domain" description="Cas12f1-like TNB" evidence="10">
    <location>
        <begin position="300"/>
        <end position="365"/>
    </location>
</feature>
<evidence type="ECO:0000256" key="2">
    <source>
        <dbReference type="ARBA" id="ARBA00011044"/>
    </source>
</evidence>
<comment type="similarity">
    <text evidence="2">In the N-terminal section; belongs to the transposase 2 family.</text>
</comment>
<dbReference type="AlphaFoldDB" id="A0A0V8JLB2"/>
<keyword evidence="7" id="KW-0233">DNA recombination</keyword>
<dbReference type="InterPro" id="IPR001959">
    <property type="entry name" value="Transposase"/>
</dbReference>
<protein>
    <submittedName>
        <fullName evidence="12">Transposase</fullName>
    </submittedName>
</protein>
<dbReference type="GO" id="GO:0046872">
    <property type="term" value="F:metal ion binding"/>
    <property type="evidence" value="ECO:0007669"/>
    <property type="project" value="UniProtKB-KW"/>
</dbReference>
<evidence type="ECO:0000256" key="5">
    <source>
        <dbReference type="ARBA" id="ARBA00022833"/>
    </source>
</evidence>
<sequence length="373" mass="43641">MILAKKIRIKPTKEQEIQLWKSTGVARWVYNWTLARQQENYQRGLKFLSDNVLRKEITQIKKQEDFQWLSEVSNNVAKQAVKDACDAYKRFFKGLAKRPRFKSKKKSKPSFYNDNVKLKVKKNTVLIEKVGWVATSEQVPMGVKYTNPRVSFDGKYWYISVGVEQEQVKQELTNEVIGVDLGVKELAICSNEMVFKNINKTKEVRKIEKRLRRLQRSVSRKYEMNKEGNRFVKTCNIIKIEKQIRNLHRRLANIRNNHIHQATNTIVKTKPCKVVMEDLNVVGMMKNRHLAKAVAKQKMYEFLRQMKYKCEKYGIEFIQVGRFFPSSKTCSCCGQIKSDLKLSDRVYKCDCGLEIDRDMNAALNLAKYGELVA</sequence>
<dbReference type="EMBL" id="LNQP01000035">
    <property type="protein sequence ID" value="KSU87777.1"/>
    <property type="molecule type" value="Genomic_DNA"/>
</dbReference>
<accession>A0A0V8JLB2</accession>
<dbReference type="PANTHER" id="PTHR30405:SF25">
    <property type="entry name" value="RNA-GUIDED DNA ENDONUCLEASE INSQ-RELATED"/>
    <property type="match status" value="1"/>
</dbReference>
<proteinExistence type="inferred from homology"/>
<evidence type="ECO:0000256" key="8">
    <source>
        <dbReference type="SAM" id="Coils"/>
    </source>
</evidence>
<dbReference type="NCBIfam" id="NF040570">
    <property type="entry name" value="guided_TnpB"/>
    <property type="match status" value="1"/>
</dbReference>